<reference evidence="2 3" key="1">
    <citation type="submission" date="2023-01" db="EMBL/GenBank/DDBJ databases">
        <authorList>
            <person name="Whitehead M."/>
        </authorList>
    </citation>
    <scope>NUCLEOTIDE SEQUENCE [LARGE SCALE GENOMIC DNA]</scope>
</reference>
<dbReference type="AlphaFoldDB" id="A0AAV0VSS5"/>
<dbReference type="PROSITE" id="PS51029">
    <property type="entry name" value="MADF"/>
    <property type="match status" value="1"/>
</dbReference>
<gene>
    <name evidence="2" type="ORF">MEUPH1_LOCUS3550</name>
</gene>
<sequence>MEWSKDDCLMLIQEYQKYKLLWDAKDPFHYSKTKKHDAWCSLAKLFNTDHEEVRKKMASLSGSFRREKAKGKKSMGTGKGAMEVYISNWFAFKSMLFLADKDQPRPTLNTESVCINVILIIANNNK</sequence>
<dbReference type="PANTHER" id="PTHR21505:SF15">
    <property type="entry name" value="RE18252P"/>
    <property type="match status" value="1"/>
</dbReference>
<organism evidence="2 3">
    <name type="scientific">Macrosiphum euphorbiae</name>
    <name type="common">potato aphid</name>
    <dbReference type="NCBI Taxonomy" id="13131"/>
    <lineage>
        <taxon>Eukaryota</taxon>
        <taxon>Metazoa</taxon>
        <taxon>Ecdysozoa</taxon>
        <taxon>Arthropoda</taxon>
        <taxon>Hexapoda</taxon>
        <taxon>Insecta</taxon>
        <taxon>Pterygota</taxon>
        <taxon>Neoptera</taxon>
        <taxon>Paraneoptera</taxon>
        <taxon>Hemiptera</taxon>
        <taxon>Sternorrhyncha</taxon>
        <taxon>Aphidomorpha</taxon>
        <taxon>Aphidoidea</taxon>
        <taxon>Aphididae</taxon>
        <taxon>Macrosiphini</taxon>
        <taxon>Macrosiphum</taxon>
    </lineage>
</organism>
<feature type="domain" description="MADF" evidence="1">
    <location>
        <begin position="10"/>
        <end position="103"/>
    </location>
</feature>
<proteinExistence type="predicted"/>
<dbReference type="InterPro" id="IPR006578">
    <property type="entry name" value="MADF-dom"/>
</dbReference>
<keyword evidence="3" id="KW-1185">Reference proteome</keyword>
<evidence type="ECO:0000313" key="2">
    <source>
        <dbReference type="EMBL" id="CAI6346665.1"/>
    </source>
</evidence>
<comment type="caution">
    <text evidence="2">The sequence shown here is derived from an EMBL/GenBank/DDBJ whole genome shotgun (WGS) entry which is preliminary data.</text>
</comment>
<evidence type="ECO:0000259" key="1">
    <source>
        <dbReference type="PROSITE" id="PS51029"/>
    </source>
</evidence>
<dbReference type="EMBL" id="CARXXK010000001">
    <property type="protein sequence ID" value="CAI6346665.1"/>
    <property type="molecule type" value="Genomic_DNA"/>
</dbReference>
<dbReference type="Pfam" id="PF10545">
    <property type="entry name" value="MADF_DNA_bdg"/>
    <property type="match status" value="1"/>
</dbReference>
<protein>
    <recommendedName>
        <fullName evidence="1">MADF domain-containing protein</fullName>
    </recommendedName>
</protein>
<accession>A0AAV0VSS5</accession>
<name>A0AAV0VSS5_9HEMI</name>
<dbReference type="PANTHER" id="PTHR21505">
    <property type="entry name" value="MADF DOMAIN-CONTAINING PROTEIN-RELATED"/>
    <property type="match status" value="1"/>
</dbReference>
<dbReference type="Proteomes" id="UP001160148">
    <property type="component" value="Unassembled WGS sequence"/>
</dbReference>
<dbReference type="SMART" id="SM00595">
    <property type="entry name" value="MADF"/>
    <property type="match status" value="1"/>
</dbReference>
<evidence type="ECO:0000313" key="3">
    <source>
        <dbReference type="Proteomes" id="UP001160148"/>
    </source>
</evidence>